<feature type="signal peptide" evidence="6">
    <location>
        <begin position="1"/>
        <end position="20"/>
    </location>
</feature>
<evidence type="ECO:0000256" key="4">
    <source>
        <dbReference type="ARBA" id="ARBA00023295"/>
    </source>
</evidence>
<organism evidence="7 8">
    <name type="scientific">Chitinophaga defluvii</name>
    <dbReference type="NCBI Taxonomy" id="3163343"/>
    <lineage>
        <taxon>Bacteria</taxon>
        <taxon>Pseudomonadati</taxon>
        <taxon>Bacteroidota</taxon>
        <taxon>Chitinophagia</taxon>
        <taxon>Chitinophagales</taxon>
        <taxon>Chitinophagaceae</taxon>
        <taxon>Chitinophaga</taxon>
    </lineage>
</organism>
<evidence type="ECO:0000256" key="3">
    <source>
        <dbReference type="ARBA" id="ARBA00022801"/>
    </source>
</evidence>
<dbReference type="EMBL" id="JBEXAC010000001">
    <property type="protein sequence ID" value="MET6996963.1"/>
    <property type="molecule type" value="Genomic_DNA"/>
</dbReference>
<keyword evidence="3 5" id="KW-0378">Hydrolase</keyword>
<keyword evidence="4 5" id="KW-0326">Glycosidase</keyword>
<dbReference type="GO" id="GO:0016787">
    <property type="term" value="F:hydrolase activity"/>
    <property type="evidence" value="ECO:0007669"/>
    <property type="project" value="UniProtKB-KW"/>
</dbReference>
<dbReference type="InterPro" id="IPR006710">
    <property type="entry name" value="Glyco_hydro_43"/>
</dbReference>
<evidence type="ECO:0000256" key="1">
    <source>
        <dbReference type="ARBA" id="ARBA00009865"/>
    </source>
</evidence>
<comment type="caution">
    <text evidence="7">The sequence shown here is derived from an EMBL/GenBank/DDBJ whole genome shotgun (WGS) entry which is preliminary data.</text>
</comment>
<gene>
    <name evidence="7" type="ORF">ABR189_06270</name>
</gene>
<dbReference type="Proteomes" id="UP001549749">
    <property type="component" value="Unassembled WGS sequence"/>
</dbReference>
<evidence type="ECO:0000256" key="2">
    <source>
        <dbReference type="ARBA" id="ARBA00022729"/>
    </source>
</evidence>
<evidence type="ECO:0000313" key="7">
    <source>
        <dbReference type="EMBL" id="MET6996963.1"/>
    </source>
</evidence>
<dbReference type="PIRSF" id="PIRSF025414">
    <property type="entry name" value="Alpha-L-arabinofuranosidase"/>
    <property type="match status" value="1"/>
</dbReference>
<comment type="similarity">
    <text evidence="1 5">Belongs to the glycosyl hydrolase 43 family.</text>
</comment>
<dbReference type="PANTHER" id="PTHR43817">
    <property type="entry name" value="GLYCOSYL HYDROLASE"/>
    <property type="match status" value="1"/>
</dbReference>
<dbReference type="Gene3D" id="2.115.10.20">
    <property type="entry name" value="Glycosyl hydrolase domain, family 43"/>
    <property type="match status" value="1"/>
</dbReference>
<name>A0ABV2T1Q7_9BACT</name>
<dbReference type="SUPFAM" id="SSF75005">
    <property type="entry name" value="Arabinanase/levansucrase/invertase"/>
    <property type="match status" value="1"/>
</dbReference>
<evidence type="ECO:0000256" key="6">
    <source>
        <dbReference type="SAM" id="SignalP"/>
    </source>
</evidence>
<dbReference type="InterPro" id="IPR016828">
    <property type="entry name" value="Alpha-L-arabinofuranosidase"/>
</dbReference>
<proteinExistence type="inferred from homology"/>
<reference evidence="7 8" key="1">
    <citation type="submission" date="2024-06" db="EMBL/GenBank/DDBJ databases">
        <title>Chitinophaga defluvii sp. nov., isolated from municipal sewage.</title>
        <authorList>
            <person name="Zhang L."/>
        </authorList>
    </citation>
    <scope>NUCLEOTIDE SEQUENCE [LARGE SCALE GENOMIC DNA]</scope>
    <source>
        <strain evidence="7 8">H8</strain>
    </source>
</reference>
<dbReference type="CDD" id="cd18820">
    <property type="entry name" value="GH43_LbAraf43-like"/>
    <property type="match status" value="1"/>
</dbReference>
<feature type="chain" id="PRO_5047301223" evidence="6">
    <location>
        <begin position="21"/>
        <end position="346"/>
    </location>
</feature>
<accession>A0ABV2T1Q7</accession>
<protein>
    <submittedName>
        <fullName evidence="7">Glycoside hydrolase family 43 protein</fullName>
    </submittedName>
</protein>
<sequence>MKKNILWIFLLLATAGNSQTTPIISTDTASTFTNPLLVVGPDPWVISKDGFYYYLHTTGNSIVIRKTKTMTALKSAQPVVAWQPTPGSANSKNIWAPELHYLNKKWYLYYTAGATANLATQRTYVLENAAADPTTGSWTDKGQIGDTAANFFAIDGTVLEYKGKNYFIWSGHISATDNTQRLYIARMADPWTLATPRVEISAPTYAWEKIGTPNVNEGPEILQNAKKAVFLIYSASGCWTDDYALAQLRLKKKGDPLQPSHWEKAPLPVFSKSPENSAFGPGHNGFFKSPDGKEDWIIYHANPSAGQGCGNARSPRIQRITWRADGTPDFGVPLPLDKRIKKPSGE</sequence>
<dbReference type="InterPro" id="IPR023296">
    <property type="entry name" value="Glyco_hydro_beta-prop_sf"/>
</dbReference>
<dbReference type="Pfam" id="PF04616">
    <property type="entry name" value="Glyco_hydro_43"/>
    <property type="match status" value="1"/>
</dbReference>
<keyword evidence="2 6" id="KW-0732">Signal</keyword>
<keyword evidence="8" id="KW-1185">Reference proteome</keyword>
<evidence type="ECO:0000256" key="5">
    <source>
        <dbReference type="RuleBase" id="RU361187"/>
    </source>
</evidence>
<evidence type="ECO:0000313" key="8">
    <source>
        <dbReference type="Proteomes" id="UP001549749"/>
    </source>
</evidence>
<dbReference type="PANTHER" id="PTHR43817:SF1">
    <property type="entry name" value="HYDROLASE, FAMILY 43, PUTATIVE (AFU_ORTHOLOGUE AFUA_3G01660)-RELATED"/>
    <property type="match status" value="1"/>
</dbReference>
<dbReference type="RefSeq" id="WP_354659604.1">
    <property type="nucleotide sequence ID" value="NZ_JBEXAC010000001.1"/>
</dbReference>